<evidence type="ECO:0000256" key="1">
    <source>
        <dbReference type="ARBA" id="ARBA00007957"/>
    </source>
</evidence>
<dbReference type="GO" id="GO:0045892">
    <property type="term" value="P:negative regulation of DNA-templated transcription"/>
    <property type="evidence" value="ECO:0007669"/>
    <property type="project" value="TreeGrafter"/>
</dbReference>
<evidence type="ECO:0000256" key="5">
    <source>
        <dbReference type="ARBA" id="ARBA00023125"/>
    </source>
</evidence>
<dbReference type="GO" id="GO:0000976">
    <property type="term" value="F:transcription cis-regulatory region binding"/>
    <property type="evidence" value="ECO:0007669"/>
    <property type="project" value="TreeGrafter"/>
</dbReference>
<keyword evidence="8" id="KW-0408">Iron</keyword>
<keyword evidence="3 7" id="KW-0862">Zinc</keyword>
<gene>
    <name evidence="9" type="ORF">H9Q80_05595</name>
</gene>
<keyword evidence="2" id="KW-0678">Repressor</keyword>
<dbReference type="InterPro" id="IPR002481">
    <property type="entry name" value="FUR"/>
</dbReference>
<keyword evidence="7" id="KW-0479">Metal-binding</keyword>
<dbReference type="RefSeq" id="WP_117536608.1">
    <property type="nucleotide sequence ID" value="NZ_CP060636.1"/>
</dbReference>
<comment type="cofactor">
    <cofactor evidence="8">
        <name>Mn(2+)</name>
        <dbReference type="ChEBI" id="CHEBI:29035"/>
    </cofactor>
    <cofactor evidence="8">
        <name>Fe(2+)</name>
        <dbReference type="ChEBI" id="CHEBI:29033"/>
    </cofactor>
    <text evidence="8">Binds 1 Mn(2+) or Fe(2+) ion per subunit.</text>
</comment>
<comment type="cofactor">
    <cofactor evidence="7">
        <name>Zn(2+)</name>
        <dbReference type="ChEBI" id="CHEBI:29105"/>
    </cofactor>
    <text evidence="7">Binds 1 zinc ion per subunit.</text>
</comment>
<accession>A0A7G9GRI9</accession>
<dbReference type="Proteomes" id="UP000515856">
    <property type="component" value="Chromosome"/>
</dbReference>
<dbReference type="InterPro" id="IPR036390">
    <property type="entry name" value="WH_DNA-bd_sf"/>
</dbReference>
<proteinExistence type="inferred from homology"/>
<dbReference type="GO" id="GO:0003700">
    <property type="term" value="F:DNA-binding transcription factor activity"/>
    <property type="evidence" value="ECO:0007669"/>
    <property type="project" value="InterPro"/>
</dbReference>
<feature type="binding site" evidence="7">
    <location>
        <position position="123"/>
    </location>
    <ligand>
        <name>Zn(2+)</name>
        <dbReference type="ChEBI" id="CHEBI:29105"/>
    </ligand>
</feature>
<feature type="binding site" evidence="8">
    <location>
        <position position="95"/>
    </location>
    <ligand>
        <name>Fe cation</name>
        <dbReference type="ChEBI" id="CHEBI:24875"/>
    </ligand>
</feature>
<keyword evidence="6" id="KW-0804">Transcription</keyword>
<comment type="similarity">
    <text evidence="1">Belongs to the Fur family.</text>
</comment>
<feature type="binding site" evidence="7">
    <location>
        <position position="120"/>
    </location>
    <ligand>
        <name>Zn(2+)</name>
        <dbReference type="ChEBI" id="CHEBI:29105"/>
    </ligand>
</feature>
<evidence type="ECO:0000256" key="6">
    <source>
        <dbReference type="ARBA" id="ARBA00023163"/>
    </source>
</evidence>
<evidence type="ECO:0000256" key="7">
    <source>
        <dbReference type="PIRSR" id="PIRSR602481-1"/>
    </source>
</evidence>
<dbReference type="AlphaFoldDB" id="A0A7G9GRI9"/>
<dbReference type="InterPro" id="IPR043135">
    <property type="entry name" value="Fur_C"/>
</dbReference>
<evidence type="ECO:0000313" key="10">
    <source>
        <dbReference type="Proteomes" id="UP000515856"/>
    </source>
</evidence>
<dbReference type="CDD" id="cd07153">
    <property type="entry name" value="Fur_like"/>
    <property type="match status" value="1"/>
</dbReference>
<sequence>MYKSSKQRDLIMNYMKQINGHVTAEQIFNDLNANGTKISLATVYRNLNILCDLHEIKKIAHPIEGYQYDKTCKPHYHLHCIKCDRILDLDIPYKEDFNKEMSEATGLPITTHDMMVEGICEDCLKKQ</sequence>
<name>A0A7G9GRI9_9FIRM</name>
<dbReference type="GO" id="GO:1900376">
    <property type="term" value="P:regulation of secondary metabolite biosynthetic process"/>
    <property type="evidence" value="ECO:0007669"/>
    <property type="project" value="TreeGrafter"/>
</dbReference>
<dbReference type="SUPFAM" id="SSF46785">
    <property type="entry name" value="Winged helix' DNA-binding domain"/>
    <property type="match status" value="1"/>
</dbReference>
<keyword evidence="10" id="KW-1185">Reference proteome</keyword>
<dbReference type="KEGG" id="ehn:H9Q80_05595"/>
<dbReference type="Gene3D" id="1.10.10.10">
    <property type="entry name" value="Winged helix-like DNA-binding domain superfamily/Winged helix DNA-binding domain"/>
    <property type="match status" value="1"/>
</dbReference>
<organism evidence="9 10">
    <name type="scientific">[Eubacterium] hominis</name>
    <dbReference type="NCBI Taxonomy" id="2764325"/>
    <lineage>
        <taxon>Bacteria</taxon>
        <taxon>Bacillati</taxon>
        <taxon>Bacillota</taxon>
        <taxon>Erysipelotrichia</taxon>
        <taxon>Erysipelotrichales</taxon>
        <taxon>Erysipelotrichaceae</taxon>
        <taxon>Amedibacillus</taxon>
    </lineage>
</organism>
<feature type="binding site" evidence="7">
    <location>
        <position position="80"/>
    </location>
    <ligand>
        <name>Zn(2+)</name>
        <dbReference type="ChEBI" id="CHEBI:29105"/>
    </ligand>
</feature>
<evidence type="ECO:0000256" key="3">
    <source>
        <dbReference type="ARBA" id="ARBA00022833"/>
    </source>
</evidence>
<reference evidence="9 10" key="1">
    <citation type="submission" date="2020-08" db="EMBL/GenBank/DDBJ databases">
        <authorList>
            <person name="Liu C."/>
            <person name="Sun Q."/>
        </authorList>
    </citation>
    <scope>NUCLEOTIDE SEQUENCE [LARGE SCALE GENOMIC DNA]</scope>
    <source>
        <strain evidence="9 10">NSJ-61</strain>
    </source>
</reference>
<dbReference type="PANTHER" id="PTHR33202:SF7">
    <property type="entry name" value="FERRIC UPTAKE REGULATION PROTEIN"/>
    <property type="match status" value="1"/>
</dbReference>
<dbReference type="PANTHER" id="PTHR33202">
    <property type="entry name" value="ZINC UPTAKE REGULATION PROTEIN"/>
    <property type="match status" value="1"/>
</dbReference>
<keyword evidence="4" id="KW-0805">Transcription regulation</keyword>
<keyword evidence="5" id="KW-0238">DNA-binding</keyword>
<feature type="binding site" evidence="7">
    <location>
        <position position="83"/>
    </location>
    <ligand>
        <name>Zn(2+)</name>
        <dbReference type="ChEBI" id="CHEBI:29105"/>
    </ligand>
</feature>
<protein>
    <submittedName>
        <fullName evidence="9">Transcriptional repressor</fullName>
    </submittedName>
</protein>
<dbReference type="GO" id="GO:0008270">
    <property type="term" value="F:zinc ion binding"/>
    <property type="evidence" value="ECO:0007669"/>
    <property type="project" value="TreeGrafter"/>
</dbReference>
<evidence type="ECO:0000256" key="8">
    <source>
        <dbReference type="PIRSR" id="PIRSR602481-2"/>
    </source>
</evidence>
<dbReference type="Gene3D" id="3.30.1490.190">
    <property type="match status" value="1"/>
</dbReference>
<evidence type="ECO:0000256" key="4">
    <source>
        <dbReference type="ARBA" id="ARBA00023015"/>
    </source>
</evidence>
<dbReference type="InterPro" id="IPR036388">
    <property type="entry name" value="WH-like_DNA-bd_sf"/>
</dbReference>
<dbReference type="EMBL" id="CP060636">
    <property type="protein sequence ID" value="QNM13421.1"/>
    <property type="molecule type" value="Genomic_DNA"/>
</dbReference>
<evidence type="ECO:0000256" key="2">
    <source>
        <dbReference type="ARBA" id="ARBA00022491"/>
    </source>
</evidence>
<evidence type="ECO:0000313" key="9">
    <source>
        <dbReference type="EMBL" id="QNM13421.1"/>
    </source>
</evidence>
<dbReference type="Pfam" id="PF01475">
    <property type="entry name" value="FUR"/>
    <property type="match status" value="1"/>
</dbReference>
<feature type="binding site" evidence="8">
    <location>
        <position position="112"/>
    </location>
    <ligand>
        <name>Fe cation</name>
        <dbReference type="ChEBI" id="CHEBI:24875"/>
    </ligand>
</feature>